<evidence type="ECO:0000313" key="2">
    <source>
        <dbReference type="EMBL" id="CEJ89602.1"/>
    </source>
</evidence>
<dbReference type="Gene3D" id="3.10.310.70">
    <property type="match status" value="1"/>
</dbReference>
<dbReference type="EMBL" id="CDHN01000002">
    <property type="protein sequence ID" value="CEJ89602.1"/>
    <property type="molecule type" value="Genomic_DNA"/>
</dbReference>
<dbReference type="InterPro" id="IPR011059">
    <property type="entry name" value="Metal-dep_hydrolase_composite"/>
</dbReference>
<dbReference type="CDD" id="cd01300">
    <property type="entry name" value="YtcJ_like"/>
    <property type="match status" value="1"/>
</dbReference>
<dbReference type="InterPro" id="IPR033932">
    <property type="entry name" value="YtcJ-like"/>
</dbReference>
<dbReference type="InterPro" id="IPR013108">
    <property type="entry name" value="Amidohydro_3"/>
</dbReference>
<dbReference type="Gene3D" id="3.20.20.140">
    <property type="entry name" value="Metal-dependent hydrolases"/>
    <property type="match status" value="1"/>
</dbReference>
<dbReference type="SUPFAM" id="SSF51338">
    <property type="entry name" value="Composite domain of metallo-dependent hydrolases"/>
    <property type="match status" value="1"/>
</dbReference>
<reference evidence="2 3" key="1">
    <citation type="journal article" date="2015" name="Genome Announc.">
        <title>Draft Genome Sequence and Gene Annotation of the Entomopathogenic Fungus Verticillium hemipterigenum.</title>
        <authorList>
            <person name="Horn F."/>
            <person name="Habel A."/>
            <person name="Scharf D.H."/>
            <person name="Dworschak J."/>
            <person name="Brakhage A.A."/>
            <person name="Guthke R."/>
            <person name="Hertweck C."/>
            <person name="Linde J."/>
        </authorList>
    </citation>
    <scope>NUCLEOTIDE SEQUENCE [LARGE SCALE GENOMIC DNA]</scope>
</reference>
<dbReference type="SUPFAM" id="SSF51556">
    <property type="entry name" value="Metallo-dependent hydrolases"/>
    <property type="match status" value="1"/>
</dbReference>
<protein>
    <recommendedName>
        <fullName evidence="1">Amidohydrolase 3 domain-containing protein</fullName>
    </recommendedName>
</protein>
<dbReference type="OrthoDB" id="3501663at2759"/>
<keyword evidence="3" id="KW-1185">Reference proteome</keyword>
<accession>A0A0A1TIR9</accession>
<dbReference type="Proteomes" id="UP000039046">
    <property type="component" value="Unassembled WGS sequence"/>
</dbReference>
<dbReference type="HOGENOM" id="CLU_009942_5_0_1"/>
<dbReference type="PANTHER" id="PTHR22642">
    <property type="entry name" value="IMIDAZOLONEPROPIONASE"/>
    <property type="match status" value="1"/>
</dbReference>
<dbReference type="Pfam" id="PF07969">
    <property type="entry name" value="Amidohydro_3"/>
    <property type="match status" value="1"/>
</dbReference>
<evidence type="ECO:0000313" key="3">
    <source>
        <dbReference type="Proteomes" id="UP000039046"/>
    </source>
</evidence>
<sequence>MNLKMAQPDSQSQPAHLVLGNGKVYVSDPDALTETPKLASSIVIKDGIITHVGEQGDEQIKAAIAAGAETKDLAGRTVLPGFIDGHLHILQLGQGIQKVVLDKCTSLEDIRQAIKERAEADPHARRIFCKGWMHSMTPEGVDATLLDDVDPRPIFVDTKDMHTTWCNTAGLKEICDLMKIDKDTPDPAGGTIQRDSAGEPNGVFNESAVFQIIWPFCAQVASKEEKMASYRAAVKEFNSVGYTGMVDMAMDEDIWEPLLALRNAEGLGGMRLSAYWLMKPDPSLENVLKQVDRAAELAAKYNKDTTPDCRIVGIKVICDGIIDACTASLREPYTTNVNPDPIWDEEVLHPVVARAHSYGLQVALHAIGDRTIQMAIDVLEKNTDASRRPRIEHLELASEEDAKRLGKLGITASIQPVHSDPAILRAWPRLLGARRCKRAFAYREFVDNGARIALGSDAPTAPHEPLPNLYVGTTRKSFRERDLGTVVNPEFALTVCQAVVGATHGSAYSCFSDEWTGRLAPGLKADFIVCDLELTKDELVEGVVQETWFEGQRVYKRE</sequence>
<dbReference type="STRING" id="1531966.A0A0A1TIR9"/>
<dbReference type="InterPro" id="IPR032466">
    <property type="entry name" value="Metal_Hydrolase"/>
</dbReference>
<proteinExistence type="predicted"/>
<feature type="domain" description="Amidohydrolase 3" evidence="1">
    <location>
        <begin position="70"/>
        <end position="555"/>
    </location>
</feature>
<name>A0A0A1TIR9_9HYPO</name>
<evidence type="ECO:0000259" key="1">
    <source>
        <dbReference type="Pfam" id="PF07969"/>
    </source>
</evidence>
<dbReference type="AlphaFoldDB" id="A0A0A1TIR9"/>
<gene>
    <name evidence="2" type="ORF">VHEMI05437</name>
</gene>
<organism evidence="2 3">
    <name type="scientific">[Torrubiella] hemipterigena</name>
    <dbReference type="NCBI Taxonomy" id="1531966"/>
    <lineage>
        <taxon>Eukaryota</taxon>
        <taxon>Fungi</taxon>
        <taxon>Dikarya</taxon>
        <taxon>Ascomycota</taxon>
        <taxon>Pezizomycotina</taxon>
        <taxon>Sordariomycetes</taxon>
        <taxon>Hypocreomycetidae</taxon>
        <taxon>Hypocreales</taxon>
        <taxon>Clavicipitaceae</taxon>
        <taxon>Clavicipitaceae incertae sedis</taxon>
        <taxon>'Torrubiella' clade</taxon>
    </lineage>
</organism>
<dbReference type="Gene3D" id="2.30.40.10">
    <property type="entry name" value="Urease, subunit C, domain 1"/>
    <property type="match status" value="1"/>
</dbReference>
<dbReference type="GO" id="GO:0016810">
    <property type="term" value="F:hydrolase activity, acting on carbon-nitrogen (but not peptide) bonds"/>
    <property type="evidence" value="ECO:0007669"/>
    <property type="project" value="InterPro"/>
</dbReference>
<dbReference type="PANTHER" id="PTHR22642:SF20">
    <property type="entry name" value="AMIDOHYDROLASE 3 DOMAIN-CONTAINING PROTEIN"/>
    <property type="match status" value="1"/>
</dbReference>